<name>A0ABR8UUE1_9MICC</name>
<dbReference type="EMBL" id="JACSQD010000006">
    <property type="protein sequence ID" value="MBD7996184.1"/>
    <property type="molecule type" value="Genomic_DNA"/>
</dbReference>
<dbReference type="Pfam" id="PF09339">
    <property type="entry name" value="HTH_IclR"/>
    <property type="match status" value="1"/>
</dbReference>
<dbReference type="Gene3D" id="3.30.450.40">
    <property type="match status" value="2"/>
</dbReference>
<evidence type="ECO:0000256" key="3">
    <source>
        <dbReference type="ARBA" id="ARBA00023163"/>
    </source>
</evidence>
<keyword evidence="1" id="KW-0805">Transcription regulation</keyword>
<dbReference type="Proteomes" id="UP000609874">
    <property type="component" value="Unassembled WGS sequence"/>
</dbReference>
<evidence type="ECO:0000313" key="6">
    <source>
        <dbReference type="EMBL" id="MBD7996184.1"/>
    </source>
</evidence>
<gene>
    <name evidence="6" type="ORF">H9639_12835</name>
</gene>
<dbReference type="Pfam" id="PF01614">
    <property type="entry name" value="IclR_C"/>
    <property type="match status" value="1"/>
</dbReference>
<evidence type="ECO:0000256" key="1">
    <source>
        <dbReference type="ARBA" id="ARBA00023015"/>
    </source>
</evidence>
<feature type="domain" description="HTH iclR-type" evidence="4">
    <location>
        <begin position="12"/>
        <end position="72"/>
    </location>
</feature>
<dbReference type="SUPFAM" id="SSF55781">
    <property type="entry name" value="GAF domain-like"/>
    <property type="match status" value="1"/>
</dbReference>
<reference evidence="6 7" key="1">
    <citation type="submission" date="2020-08" db="EMBL/GenBank/DDBJ databases">
        <title>A Genomic Blueprint of the Chicken Gut Microbiome.</title>
        <authorList>
            <person name="Gilroy R."/>
            <person name="Ravi A."/>
            <person name="Getino M."/>
            <person name="Pursley I."/>
            <person name="Horton D.L."/>
            <person name="Alikhan N.-F."/>
            <person name="Baker D."/>
            <person name="Gharbi K."/>
            <person name="Hall N."/>
            <person name="Watson M."/>
            <person name="Adriaenssens E.M."/>
            <person name="Foster-Nyarko E."/>
            <person name="Jarju S."/>
            <person name="Secka A."/>
            <person name="Antonio M."/>
            <person name="Oren A."/>
            <person name="Chaudhuri R."/>
            <person name="La Ragione R.M."/>
            <person name="Hildebrand F."/>
            <person name="Pallen M.J."/>
        </authorList>
    </citation>
    <scope>NUCLEOTIDE SEQUENCE [LARGE SCALE GENOMIC DNA]</scope>
    <source>
        <strain evidence="6 7">Sa2CUA1</strain>
    </source>
</reference>
<dbReference type="InterPro" id="IPR036390">
    <property type="entry name" value="WH_DNA-bd_sf"/>
</dbReference>
<accession>A0ABR8UUE1</accession>
<keyword evidence="7" id="KW-1185">Reference proteome</keyword>
<dbReference type="InterPro" id="IPR005471">
    <property type="entry name" value="Tscrpt_reg_IclR_N"/>
</dbReference>
<dbReference type="PANTHER" id="PTHR30136">
    <property type="entry name" value="HELIX-TURN-HELIX TRANSCRIPTIONAL REGULATOR, ICLR FAMILY"/>
    <property type="match status" value="1"/>
</dbReference>
<protein>
    <submittedName>
        <fullName evidence="6">Helix-turn-helix domain-containing protein</fullName>
    </submittedName>
</protein>
<comment type="caution">
    <text evidence="6">The sequence shown here is derived from an EMBL/GenBank/DDBJ whole genome shotgun (WGS) entry which is preliminary data.</text>
</comment>
<dbReference type="RefSeq" id="WP_191808479.1">
    <property type="nucleotide sequence ID" value="NZ_JACSQD010000006.1"/>
</dbReference>
<evidence type="ECO:0000256" key="2">
    <source>
        <dbReference type="ARBA" id="ARBA00023125"/>
    </source>
</evidence>
<dbReference type="PANTHER" id="PTHR30136:SF35">
    <property type="entry name" value="HTH-TYPE TRANSCRIPTIONAL REGULATOR RV1719"/>
    <property type="match status" value="1"/>
</dbReference>
<dbReference type="PROSITE" id="PS51077">
    <property type="entry name" value="HTH_ICLR"/>
    <property type="match status" value="1"/>
</dbReference>
<evidence type="ECO:0000259" key="5">
    <source>
        <dbReference type="PROSITE" id="PS51078"/>
    </source>
</evidence>
<evidence type="ECO:0000313" key="7">
    <source>
        <dbReference type="Proteomes" id="UP000609874"/>
    </source>
</evidence>
<dbReference type="SUPFAM" id="SSF46785">
    <property type="entry name" value="Winged helix' DNA-binding domain"/>
    <property type="match status" value="1"/>
</dbReference>
<feature type="domain" description="IclR-ED" evidence="5">
    <location>
        <begin position="73"/>
        <end position="219"/>
    </location>
</feature>
<dbReference type="InterPro" id="IPR050707">
    <property type="entry name" value="HTH_MetabolicPath_Reg"/>
</dbReference>
<proteinExistence type="predicted"/>
<keyword evidence="2" id="KW-0238">DNA-binding</keyword>
<dbReference type="PROSITE" id="PS51078">
    <property type="entry name" value="ICLR_ED"/>
    <property type="match status" value="1"/>
</dbReference>
<keyword evidence="3" id="KW-0804">Transcription</keyword>
<dbReference type="InterPro" id="IPR036388">
    <property type="entry name" value="WH-like_DNA-bd_sf"/>
</dbReference>
<sequence>MAEAVRTADSTTRTVERALSLLSVVCQQGAVTQSEAAKAAGLSTSTALRLLRTLEGTDFVRREENGTYRPGPAIVQLGVLALSQESLIATYRSAMDRIVELTGESTYLSVPAAGGHGLYIAIAEGTQSVRHANWVGRRFVLEGSAAGNALQGSTGEHGCAVVSDGVEPDITAIAVPLTAGGKPVAAMSVVVPSYRITPARIQDICQVLTAETAAVHTSG</sequence>
<evidence type="ECO:0000259" key="4">
    <source>
        <dbReference type="PROSITE" id="PS51077"/>
    </source>
</evidence>
<organism evidence="6 7">
    <name type="scientific">Arthrobacter gallicola</name>
    <dbReference type="NCBI Taxonomy" id="2762225"/>
    <lineage>
        <taxon>Bacteria</taxon>
        <taxon>Bacillati</taxon>
        <taxon>Actinomycetota</taxon>
        <taxon>Actinomycetes</taxon>
        <taxon>Micrococcales</taxon>
        <taxon>Micrococcaceae</taxon>
        <taxon>Arthrobacter</taxon>
    </lineage>
</organism>
<dbReference type="SMART" id="SM00346">
    <property type="entry name" value="HTH_ICLR"/>
    <property type="match status" value="1"/>
</dbReference>
<dbReference type="Gene3D" id="1.10.10.10">
    <property type="entry name" value="Winged helix-like DNA-binding domain superfamily/Winged helix DNA-binding domain"/>
    <property type="match status" value="1"/>
</dbReference>
<dbReference type="InterPro" id="IPR029016">
    <property type="entry name" value="GAF-like_dom_sf"/>
</dbReference>
<dbReference type="InterPro" id="IPR014757">
    <property type="entry name" value="Tscrpt_reg_IclR_C"/>
</dbReference>